<dbReference type="EMBL" id="VLKG01000012">
    <property type="protein sequence ID" value="TWH64176.1"/>
    <property type="molecule type" value="Genomic_DNA"/>
</dbReference>
<name>A0A562I031_9GAMM</name>
<dbReference type="Proteomes" id="UP000319627">
    <property type="component" value="Unassembled WGS sequence"/>
</dbReference>
<evidence type="ECO:0000313" key="2">
    <source>
        <dbReference type="Proteomes" id="UP000319627"/>
    </source>
</evidence>
<reference evidence="1 2" key="1">
    <citation type="submission" date="2019-07" db="EMBL/GenBank/DDBJ databases">
        <title>Genomic Encyclopedia of Type Strains, Phase I: the one thousand microbial genomes (KMG-I) project.</title>
        <authorList>
            <person name="Kyrpides N."/>
        </authorList>
    </citation>
    <scope>NUCLEOTIDE SEQUENCE [LARGE SCALE GENOMIC DNA]</scope>
    <source>
        <strain evidence="1 2">DSM 375</strain>
    </source>
</reference>
<organism evidence="1 2">
    <name type="scientific">Azomonas agilis</name>
    <dbReference type="NCBI Taxonomy" id="116849"/>
    <lineage>
        <taxon>Bacteria</taxon>
        <taxon>Pseudomonadati</taxon>
        <taxon>Pseudomonadota</taxon>
        <taxon>Gammaproteobacteria</taxon>
        <taxon>Pseudomonadales</taxon>
        <taxon>Pseudomonadaceae</taxon>
        <taxon>Azomonas</taxon>
    </lineage>
</organism>
<dbReference type="AlphaFoldDB" id="A0A562I031"/>
<keyword evidence="2" id="KW-1185">Reference proteome</keyword>
<proteinExistence type="predicted"/>
<comment type="caution">
    <text evidence="1">The sequence shown here is derived from an EMBL/GenBank/DDBJ whole genome shotgun (WGS) entry which is preliminary data.</text>
</comment>
<protein>
    <submittedName>
        <fullName evidence="1">Uncharacterized protein</fullName>
    </submittedName>
</protein>
<accession>A0A562I031</accession>
<sequence length="120" mass="13565">MPPYTKGANKDLGLHAQTLQEIACEYVTSCKQFKKSPLNWRKSGGVRRSLGWIPVNTGAASWRNGQVYHNSHYFKMWDSYGLSQYRFRSGSYEDAHALEVIAHCLSERPVMSLGPVDVLS</sequence>
<gene>
    <name evidence="1" type="ORF">LX59_02727</name>
</gene>
<dbReference type="RefSeq" id="WP_246118762.1">
    <property type="nucleotide sequence ID" value="NZ_VLKG01000012.1"/>
</dbReference>
<evidence type="ECO:0000313" key="1">
    <source>
        <dbReference type="EMBL" id="TWH64176.1"/>
    </source>
</evidence>